<comment type="caution">
    <text evidence="1">The sequence shown here is derived from an EMBL/GenBank/DDBJ whole genome shotgun (WGS) entry which is preliminary data.</text>
</comment>
<organism evidence="1 2">
    <name type="scientific">Rhizopogon vesiculosus</name>
    <dbReference type="NCBI Taxonomy" id="180088"/>
    <lineage>
        <taxon>Eukaryota</taxon>
        <taxon>Fungi</taxon>
        <taxon>Dikarya</taxon>
        <taxon>Basidiomycota</taxon>
        <taxon>Agaricomycotina</taxon>
        <taxon>Agaricomycetes</taxon>
        <taxon>Agaricomycetidae</taxon>
        <taxon>Boletales</taxon>
        <taxon>Suillineae</taxon>
        <taxon>Rhizopogonaceae</taxon>
        <taxon>Rhizopogon</taxon>
    </lineage>
</organism>
<gene>
    <name evidence="1" type="ORF">AZE42_10440</name>
</gene>
<proteinExistence type="predicted"/>
<sequence>MCCHLIQPHSHSAPSPRTLPLLFPPPLAPFNILFPCPHLHRFPWSTPRLVFHRVGPLYLHTEGSIRRAHDMHSMVRSLVDSQRTMTSNCRSLMRVDE</sequence>
<dbReference type="AlphaFoldDB" id="A0A1J8QES9"/>
<dbReference type="EMBL" id="LVVM01005542">
    <property type="protein sequence ID" value="OJA10268.1"/>
    <property type="molecule type" value="Genomic_DNA"/>
</dbReference>
<dbReference type="Proteomes" id="UP000183567">
    <property type="component" value="Unassembled WGS sequence"/>
</dbReference>
<reference evidence="1 2" key="1">
    <citation type="submission" date="2016-03" db="EMBL/GenBank/DDBJ databases">
        <title>Comparative genomics of the ectomycorrhizal sister species Rhizopogon vinicolor and Rhizopogon vesiculosus (Basidiomycota: Boletales) reveals a divergence of the mating type B locus.</title>
        <authorList>
            <person name="Mujic A.B."/>
            <person name="Kuo A."/>
            <person name="Tritt A."/>
            <person name="Lipzen A."/>
            <person name="Chen C."/>
            <person name="Johnson J."/>
            <person name="Sharma A."/>
            <person name="Barry K."/>
            <person name="Grigoriev I.V."/>
            <person name="Spatafora J.W."/>
        </authorList>
    </citation>
    <scope>NUCLEOTIDE SEQUENCE [LARGE SCALE GENOMIC DNA]</scope>
    <source>
        <strain evidence="1 2">AM-OR11-056</strain>
    </source>
</reference>
<accession>A0A1J8QES9</accession>
<evidence type="ECO:0000313" key="1">
    <source>
        <dbReference type="EMBL" id="OJA10268.1"/>
    </source>
</evidence>
<keyword evidence="2" id="KW-1185">Reference proteome</keyword>
<name>A0A1J8QES9_9AGAM</name>
<evidence type="ECO:0000313" key="2">
    <source>
        <dbReference type="Proteomes" id="UP000183567"/>
    </source>
</evidence>
<protein>
    <submittedName>
        <fullName evidence="1">Uncharacterized protein</fullName>
    </submittedName>
</protein>